<keyword evidence="7" id="KW-0539">Nucleus</keyword>
<evidence type="ECO:0000256" key="8">
    <source>
        <dbReference type="PROSITE-ProRule" id="PRU00042"/>
    </source>
</evidence>
<dbReference type="GO" id="GO:0008270">
    <property type="term" value="F:zinc ion binding"/>
    <property type="evidence" value="ECO:0007669"/>
    <property type="project" value="UniProtKB-KW"/>
</dbReference>
<dbReference type="PANTHER" id="PTHR46179">
    <property type="entry name" value="ZINC FINGER PROTEIN"/>
    <property type="match status" value="1"/>
</dbReference>
<gene>
    <name evidence="10" type="ORF">HRR80_007088</name>
</gene>
<dbReference type="Pfam" id="PF00096">
    <property type="entry name" value="zf-C2H2"/>
    <property type="match status" value="1"/>
</dbReference>
<dbReference type="AlphaFoldDB" id="A0AAN6ERB2"/>
<keyword evidence="4" id="KW-0862">Zinc</keyword>
<dbReference type="SMART" id="SM00355">
    <property type="entry name" value="ZnF_C2H2"/>
    <property type="match status" value="3"/>
</dbReference>
<evidence type="ECO:0000256" key="4">
    <source>
        <dbReference type="ARBA" id="ARBA00022833"/>
    </source>
</evidence>
<dbReference type="InterPro" id="IPR051061">
    <property type="entry name" value="Zinc_finger_trans_reg"/>
</dbReference>
<evidence type="ECO:0000256" key="5">
    <source>
        <dbReference type="ARBA" id="ARBA00023015"/>
    </source>
</evidence>
<comment type="subcellular location">
    <subcellularLocation>
        <location evidence="1">Nucleus</location>
    </subcellularLocation>
</comment>
<dbReference type="GO" id="GO:0006357">
    <property type="term" value="P:regulation of transcription by RNA polymerase II"/>
    <property type="evidence" value="ECO:0007669"/>
    <property type="project" value="TreeGrafter"/>
</dbReference>
<evidence type="ECO:0000259" key="9">
    <source>
        <dbReference type="PROSITE" id="PS50157"/>
    </source>
</evidence>
<dbReference type="Proteomes" id="UP001161757">
    <property type="component" value="Unassembled WGS sequence"/>
</dbReference>
<evidence type="ECO:0000313" key="10">
    <source>
        <dbReference type="EMBL" id="KAJ8988886.1"/>
    </source>
</evidence>
<keyword evidence="6" id="KW-0804">Transcription</keyword>
<evidence type="ECO:0000256" key="3">
    <source>
        <dbReference type="ARBA" id="ARBA00022771"/>
    </source>
</evidence>
<dbReference type="PROSITE" id="PS50157">
    <property type="entry name" value="ZINC_FINGER_C2H2_2"/>
    <property type="match status" value="2"/>
</dbReference>
<feature type="domain" description="C2H2-type" evidence="9">
    <location>
        <begin position="136"/>
        <end position="163"/>
    </location>
</feature>
<evidence type="ECO:0000256" key="6">
    <source>
        <dbReference type="ARBA" id="ARBA00023163"/>
    </source>
</evidence>
<reference evidence="10" key="1">
    <citation type="submission" date="2023-01" db="EMBL/GenBank/DDBJ databases">
        <title>Exophiala dermititidis isolated from Cystic Fibrosis Patient.</title>
        <authorList>
            <person name="Kurbessoian T."/>
            <person name="Crocker A."/>
            <person name="Murante D."/>
            <person name="Hogan D.A."/>
            <person name="Stajich J.E."/>
        </authorList>
    </citation>
    <scope>NUCLEOTIDE SEQUENCE</scope>
    <source>
        <strain evidence="10">Ex8</strain>
    </source>
</reference>
<dbReference type="Gene3D" id="3.30.160.60">
    <property type="entry name" value="Classic Zinc Finger"/>
    <property type="match status" value="1"/>
</dbReference>
<dbReference type="GO" id="GO:0005634">
    <property type="term" value="C:nucleus"/>
    <property type="evidence" value="ECO:0007669"/>
    <property type="project" value="UniProtKB-SubCell"/>
</dbReference>
<evidence type="ECO:0000256" key="2">
    <source>
        <dbReference type="ARBA" id="ARBA00022723"/>
    </source>
</evidence>
<dbReference type="EMBL" id="JAJGCB010000016">
    <property type="protein sequence ID" value="KAJ8988886.1"/>
    <property type="molecule type" value="Genomic_DNA"/>
</dbReference>
<protein>
    <recommendedName>
        <fullName evidence="9">C2H2-type domain-containing protein</fullName>
    </recommendedName>
</protein>
<evidence type="ECO:0000256" key="1">
    <source>
        <dbReference type="ARBA" id="ARBA00004123"/>
    </source>
</evidence>
<dbReference type="InterPro" id="IPR013087">
    <property type="entry name" value="Znf_C2H2_type"/>
</dbReference>
<dbReference type="PANTHER" id="PTHR46179:SF13">
    <property type="entry name" value="C2H2-TYPE DOMAIN-CONTAINING PROTEIN"/>
    <property type="match status" value="1"/>
</dbReference>
<feature type="domain" description="C2H2-type" evidence="9">
    <location>
        <begin position="165"/>
        <end position="197"/>
    </location>
</feature>
<evidence type="ECO:0000256" key="7">
    <source>
        <dbReference type="ARBA" id="ARBA00023242"/>
    </source>
</evidence>
<dbReference type="PROSITE" id="PS00028">
    <property type="entry name" value="ZINC_FINGER_C2H2_1"/>
    <property type="match status" value="2"/>
</dbReference>
<proteinExistence type="predicted"/>
<keyword evidence="5" id="KW-0805">Transcription regulation</keyword>
<keyword evidence="3 8" id="KW-0863">Zinc-finger</keyword>
<keyword evidence="2" id="KW-0479">Metal-binding</keyword>
<organism evidence="10 11">
    <name type="scientific">Exophiala dermatitidis</name>
    <name type="common">Black yeast-like fungus</name>
    <name type="synonym">Wangiella dermatitidis</name>
    <dbReference type="NCBI Taxonomy" id="5970"/>
    <lineage>
        <taxon>Eukaryota</taxon>
        <taxon>Fungi</taxon>
        <taxon>Dikarya</taxon>
        <taxon>Ascomycota</taxon>
        <taxon>Pezizomycotina</taxon>
        <taxon>Eurotiomycetes</taxon>
        <taxon>Chaetothyriomycetidae</taxon>
        <taxon>Chaetothyriales</taxon>
        <taxon>Herpotrichiellaceae</taxon>
        <taxon>Exophiala</taxon>
    </lineage>
</organism>
<evidence type="ECO:0000313" key="11">
    <source>
        <dbReference type="Proteomes" id="UP001161757"/>
    </source>
</evidence>
<accession>A0AAN6ERB2</accession>
<comment type="caution">
    <text evidence="10">The sequence shown here is derived from an EMBL/GenBank/DDBJ whole genome shotgun (WGS) entry which is preliminary data.</text>
</comment>
<name>A0AAN6ERB2_EXODE</name>
<sequence length="461" mass="50175">MELPDSSLNDRKYPPDYNVPRCSEPTDLDRFHAAAFRAPNSDSEQIYFPISSQFHPLDQAVTAVPAMATPYVPVAGTQSLANPSDNGQFNVSQSWGQVEGIYSMNNAPTPSPVVPFPAPFSSFTTIARDALVSPELQCRICRARFKRRGSLRSHMSTHKAHRELLPCPQAGCSRSFLRAGDRTRHVKSKHSHPQKYPCQYCGNGYSRPDLRDRHEKNYCETRRQQLQAMMAAEAVVAAAAAAATSCQHSEMSGYVPTPSLSTSPLSTSTAMTAPPTPQPLPLISDAQDGHGQSQWYKRSFPAPAFSTDASLQQQPYDVLDNPEIPPSGGSGMPVVQFFTSEHADQVQVQEGQGHYMVQGSSWPSLPLDCGGGPRYRYLASTSHEGGNTPTLPYYGMDPNGAAPAIMCVTACGDAGLTAEHHGGSAVKHHGTAGRESIYPATDNHGYVYRRITMVDPRTDYD</sequence>